<feature type="domain" description="F-box" evidence="1">
    <location>
        <begin position="105"/>
        <end position="150"/>
    </location>
</feature>
<accession>A0A1L0GLY2</accession>
<evidence type="ECO:0000259" key="1">
    <source>
        <dbReference type="Pfam" id="PF12937"/>
    </source>
</evidence>
<dbReference type="EMBL" id="LT635761">
    <property type="protein sequence ID" value="SGZ57173.1"/>
    <property type="molecule type" value="Genomic_DNA"/>
</dbReference>
<dbReference type="AlphaFoldDB" id="A0A1L0GLY2"/>
<gene>
    <name evidence="2" type="ORF">SAMEA4029010_CIC11G00000005085</name>
</gene>
<dbReference type="STRING" id="45354.A0A1L0GLY2"/>
<reference evidence="2 3" key="1">
    <citation type="submission" date="2016-10" db="EMBL/GenBank/DDBJ databases">
        <authorList>
            <person name="de Groot N.N."/>
        </authorList>
    </citation>
    <scope>NUCLEOTIDE SEQUENCE [LARGE SCALE GENOMIC DNA]</scope>
    <source>
        <strain evidence="2 3">CBS 141442</strain>
    </source>
</reference>
<evidence type="ECO:0000313" key="3">
    <source>
        <dbReference type="Proteomes" id="UP000182334"/>
    </source>
</evidence>
<sequence>MDVEYHKYLPSYRSLLTPNAQYDYKTHQVVQLSQLDLKNIISRFQLKQSSSLTIKMKYKSLLSDVSRKALILSMKMQSSLQNHSMSQAQNTLKATQALWNRCKHFSQLPTEIQIHIFTFVDDHEAYRNCLLTSKRFYQLSKPFLYRSIRFTSTYRFAQFITCIRINSALGCYVYEVDLSQLKPGNWELEMNAEEGNDAMESDDLFENPASILAGWRDWKFKNNPLYALHPAAAIPLTKAISNSSLNSNHAPKTAKLTRYFKKRRRSSGSVSYAQVNHHTNHPTNHNTHANTNAIHNSSAISNNWHTHANAPHPNINKFLMNYSSSKDVPVGYVLHLINLCPNLERLNFGNLSLSSDYRIVQPMAHKYQSYDVMNNYHKDLFKVIDSISPKSMDSSLPPFNEEFLSWSKDNRFESSASSVFSINTFSKPIRKYNSLLPPLPKSVVDFLYLSKGDGRVYLSDLNLKSITNMHLEVVNESEVFQCLSLRSERLQNVNLSSMISINMKMVREFLVKMLMADLEHKNIDGRELLLFCGKYFEVGEPISNKEDSRKVALGARRSGLKVLDLTDSGMYKNLQWAQKIDTDTYEGQKLIHRIINEELISSFEEYVIRERIRRGRIGENYFS</sequence>
<dbReference type="InterPro" id="IPR001810">
    <property type="entry name" value="F-box_dom"/>
</dbReference>
<dbReference type="InterPro" id="IPR036047">
    <property type="entry name" value="F-box-like_dom_sf"/>
</dbReference>
<dbReference type="Pfam" id="PF12937">
    <property type="entry name" value="F-box-like"/>
    <property type="match status" value="1"/>
</dbReference>
<dbReference type="SUPFAM" id="SSF81383">
    <property type="entry name" value="F-box domain"/>
    <property type="match status" value="1"/>
</dbReference>
<evidence type="ECO:0000313" key="2">
    <source>
        <dbReference type="EMBL" id="SGZ57173.1"/>
    </source>
</evidence>
<organism evidence="2 3">
    <name type="scientific">Sungouiella intermedia</name>
    <dbReference type="NCBI Taxonomy" id="45354"/>
    <lineage>
        <taxon>Eukaryota</taxon>
        <taxon>Fungi</taxon>
        <taxon>Dikarya</taxon>
        <taxon>Ascomycota</taxon>
        <taxon>Saccharomycotina</taxon>
        <taxon>Pichiomycetes</taxon>
        <taxon>Metschnikowiaceae</taxon>
        <taxon>Sungouiella</taxon>
    </lineage>
</organism>
<dbReference type="OrthoDB" id="5351126at2759"/>
<dbReference type="Gene3D" id="1.20.1280.50">
    <property type="match status" value="1"/>
</dbReference>
<proteinExistence type="predicted"/>
<name>A0A1L0GLY2_9ASCO</name>
<keyword evidence="3" id="KW-1185">Reference proteome</keyword>
<protein>
    <submittedName>
        <fullName evidence="2">CIC11C00000005085</fullName>
    </submittedName>
</protein>
<dbReference type="Proteomes" id="UP000182334">
    <property type="component" value="Chromosome VI"/>
</dbReference>